<name>A0A812QN72_9DINO</name>
<protein>
    <submittedName>
        <fullName evidence="2">Uncharacterized protein</fullName>
    </submittedName>
</protein>
<keyword evidence="1" id="KW-1133">Transmembrane helix</keyword>
<keyword evidence="3" id="KW-1185">Reference proteome</keyword>
<proteinExistence type="predicted"/>
<sequence>MPTDMKDWKDFEVTYRNTVRKVYHDCQALAYSELVEDNNKNGPLLEETALREAYVNTGKQFAEYLDAKVGEKWEDMPSYLNGMSTVGVSDRLLDAQINLLGNAFIGAKQLGTPSMWQHFTLWQTAEFDLMKHDELESIHGPEFGGRPALLDQVLGSFKLSPVTLQKVSNLLSLLRCAALMRFPVKSQDFHERTELMSKCWEGDRAPFRPDLQKMNLDHVASKWTKDAAIRLQNGGLPTPEDTRGFARVLLQVVLPPDSANDLAYVSTEWKLESERTAPPAGHEHKDWRDVSFMDAYKLLKNTAQGDKVTARVLLKRGWGLAPFDMSESVKIIATSMAFADPDFMEFAASVLEDIRNCVLQHPKKKKDESSPWPSRILTIVVLVLCLGVLLPCFQYRRHHLRATTAAMTDVELREHPLRA</sequence>
<organism evidence="2 3">
    <name type="scientific">Symbiodinium necroappetens</name>
    <dbReference type="NCBI Taxonomy" id="1628268"/>
    <lineage>
        <taxon>Eukaryota</taxon>
        <taxon>Sar</taxon>
        <taxon>Alveolata</taxon>
        <taxon>Dinophyceae</taxon>
        <taxon>Suessiales</taxon>
        <taxon>Symbiodiniaceae</taxon>
        <taxon>Symbiodinium</taxon>
    </lineage>
</organism>
<dbReference type="EMBL" id="CAJNJA010017151">
    <property type="protein sequence ID" value="CAE7395467.1"/>
    <property type="molecule type" value="Genomic_DNA"/>
</dbReference>
<evidence type="ECO:0000256" key="1">
    <source>
        <dbReference type="SAM" id="Phobius"/>
    </source>
</evidence>
<evidence type="ECO:0000313" key="2">
    <source>
        <dbReference type="EMBL" id="CAE7395467.1"/>
    </source>
</evidence>
<dbReference type="AlphaFoldDB" id="A0A812QN72"/>
<keyword evidence="1" id="KW-0812">Transmembrane</keyword>
<evidence type="ECO:0000313" key="3">
    <source>
        <dbReference type="Proteomes" id="UP000601435"/>
    </source>
</evidence>
<gene>
    <name evidence="2" type="ORF">SNEC2469_LOCUS10792</name>
</gene>
<comment type="caution">
    <text evidence="2">The sequence shown here is derived from an EMBL/GenBank/DDBJ whole genome shotgun (WGS) entry which is preliminary data.</text>
</comment>
<feature type="transmembrane region" description="Helical" evidence="1">
    <location>
        <begin position="372"/>
        <end position="393"/>
    </location>
</feature>
<dbReference type="Proteomes" id="UP000601435">
    <property type="component" value="Unassembled WGS sequence"/>
</dbReference>
<keyword evidence="1" id="KW-0472">Membrane</keyword>
<reference evidence="2" key="1">
    <citation type="submission" date="2021-02" db="EMBL/GenBank/DDBJ databases">
        <authorList>
            <person name="Dougan E. K."/>
            <person name="Rhodes N."/>
            <person name="Thang M."/>
            <person name="Chan C."/>
        </authorList>
    </citation>
    <scope>NUCLEOTIDE SEQUENCE</scope>
</reference>
<accession>A0A812QN72</accession>
<dbReference type="OrthoDB" id="407545at2759"/>